<feature type="signal peptide" evidence="1">
    <location>
        <begin position="1"/>
        <end position="30"/>
    </location>
</feature>
<sequence length="201" mass="21711">MNRVKTLRRGAALVGVATVALLSSVVPANADAVTGVLQEQDARGGEGVFLQGHKPDEKATHTALLALKTDKGEILKTYCVDFNTHTYKDANYTEVPWASHDAKDSTFTKNATKINWLLQNSYPMVDPDDLEAAVKKAIPDAKFTHTLTDAEAIAATQAAAWYYSDGKVLDKSNPTEHAETKDNVLSVFGYLTSDKINKGAG</sequence>
<feature type="domain" description="Thioester" evidence="2">
    <location>
        <begin position="77"/>
        <end position="195"/>
    </location>
</feature>
<evidence type="ECO:0000259" key="2">
    <source>
        <dbReference type="Pfam" id="PF08341"/>
    </source>
</evidence>
<feature type="non-terminal residue" evidence="3">
    <location>
        <position position="201"/>
    </location>
</feature>
<dbReference type="Proteomes" id="UP001597045">
    <property type="component" value="Unassembled WGS sequence"/>
</dbReference>
<evidence type="ECO:0000313" key="3">
    <source>
        <dbReference type="EMBL" id="MFD1044561.1"/>
    </source>
</evidence>
<dbReference type="InterPro" id="IPR013552">
    <property type="entry name" value="Thioester_dom"/>
</dbReference>
<dbReference type="EMBL" id="JBHTIS010000076">
    <property type="protein sequence ID" value="MFD1044561.1"/>
    <property type="molecule type" value="Genomic_DNA"/>
</dbReference>
<keyword evidence="1" id="KW-0732">Signal</keyword>
<proteinExistence type="predicted"/>
<name>A0ABW3M3K9_9PSEU</name>
<organism evidence="3 4">
    <name type="scientific">Kibdelosporangium lantanae</name>
    <dbReference type="NCBI Taxonomy" id="1497396"/>
    <lineage>
        <taxon>Bacteria</taxon>
        <taxon>Bacillati</taxon>
        <taxon>Actinomycetota</taxon>
        <taxon>Actinomycetes</taxon>
        <taxon>Pseudonocardiales</taxon>
        <taxon>Pseudonocardiaceae</taxon>
        <taxon>Kibdelosporangium</taxon>
    </lineage>
</organism>
<dbReference type="InterPro" id="IPR023849">
    <property type="entry name" value="TQXA_dom"/>
</dbReference>
<accession>A0ABW3M3K9</accession>
<dbReference type="Gene3D" id="1.10.150.480">
    <property type="match status" value="1"/>
</dbReference>
<reference evidence="4" key="1">
    <citation type="journal article" date="2019" name="Int. J. Syst. Evol. Microbiol.">
        <title>The Global Catalogue of Microorganisms (GCM) 10K type strain sequencing project: providing services to taxonomists for standard genome sequencing and annotation.</title>
        <authorList>
            <consortium name="The Broad Institute Genomics Platform"/>
            <consortium name="The Broad Institute Genome Sequencing Center for Infectious Disease"/>
            <person name="Wu L."/>
            <person name="Ma J."/>
        </authorList>
    </citation>
    <scope>NUCLEOTIDE SEQUENCE [LARGE SCALE GENOMIC DNA]</scope>
    <source>
        <strain evidence="4">JCM 31486</strain>
    </source>
</reference>
<dbReference type="Pfam" id="PF08341">
    <property type="entry name" value="TED"/>
    <property type="match status" value="1"/>
</dbReference>
<evidence type="ECO:0000256" key="1">
    <source>
        <dbReference type="SAM" id="SignalP"/>
    </source>
</evidence>
<protein>
    <submittedName>
        <fullName evidence="3">Thioester domain-containing protein</fullName>
    </submittedName>
</protein>
<feature type="chain" id="PRO_5047462344" evidence="1">
    <location>
        <begin position="31"/>
        <end position="201"/>
    </location>
</feature>
<evidence type="ECO:0000313" key="4">
    <source>
        <dbReference type="Proteomes" id="UP001597045"/>
    </source>
</evidence>
<gene>
    <name evidence="3" type="ORF">ACFQ1S_02610</name>
</gene>
<comment type="caution">
    <text evidence="3">The sequence shown here is derived from an EMBL/GenBank/DDBJ whole genome shotgun (WGS) entry which is preliminary data.</text>
</comment>
<keyword evidence="4" id="KW-1185">Reference proteome</keyword>
<dbReference type="NCBIfam" id="TIGR03934">
    <property type="entry name" value="TQXA_dom"/>
    <property type="match status" value="1"/>
</dbReference>